<dbReference type="InterPro" id="IPR025751">
    <property type="entry name" value="RsbRD_N_dom"/>
</dbReference>
<dbReference type="EMBL" id="BAOQ01000066">
    <property type="protein sequence ID" value="GAC86252.1"/>
    <property type="molecule type" value="Genomic_DNA"/>
</dbReference>
<evidence type="ECO:0000256" key="1">
    <source>
        <dbReference type="ARBA" id="ARBA00006754"/>
    </source>
</evidence>
<evidence type="ECO:0000259" key="4">
    <source>
        <dbReference type="Pfam" id="PF17853"/>
    </source>
</evidence>
<dbReference type="Pfam" id="PF14361">
    <property type="entry name" value="RsbRD_N"/>
    <property type="match status" value="1"/>
</dbReference>
<evidence type="ECO:0000259" key="2">
    <source>
        <dbReference type="Pfam" id="PF13556"/>
    </source>
</evidence>
<dbReference type="InterPro" id="IPR051448">
    <property type="entry name" value="CdaR-like_regulators"/>
</dbReference>
<protein>
    <submittedName>
        <fullName evidence="5">CdaR family transcriptional regulator</fullName>
    </submittedName>
</protein>
<sequence>MMYQEDDAGSSDGLKIFLDWLERDSEAIVGQMFDAVVRATPSVVSTDSDRALLRSALTSHLPVLYQVVEAGETQPIVRLAAPAKRWAQHLAVSGVDLPELVLAYDAAGDVIVQMFAHSLRHGQPRVADATRADALEVAMDRLYRYLRAAMATAVALHLREAELLRRRTVSDLHDWIRRVLRDDVDEAAAQQRLNYSFAGHHVAFVLWSADPAGPDLDRAASYVRAATRARQLLQLRIDHRTIHGWLALEASSLTSGSLPSDMPRGVCVAFGAVHTGIVGFRSSHREALEARRVATTFRPDRLPVVHFDDVAVISMASHADDLARSIVTRRVGPLLSQPNLVLTLRVWFAESGSPTRTARALGLHTNSVIKRLERIAEQLQTELDPGDLLLRVAIELTPLVDHNPPQ</sequence>
<dbReference type="InterPro" id="IPR041522">
    <property type="entry name" value="CdaR_GGDEF"/>
</dbReference>
<keyword evidence="6" id="KW-1185">Reference proteome</keyword>
<gene>
    <name evidence="5" type="ORF">GP2_066_00060</name>
</gene>
<comment type="similarity">
    <text evidence="1">Belongs to the CdaR family.</text>
</comment>
<evidence type="ECO:0000259" key="3">
    <source>
        <dbReference type="Pfam" id="PF14361"/>
    </source>
</evidence>
<comment type="caution">
    <text evidence="5">The sequence shown here is derived from an EMBL/GenBank/DDBJ whole genome shotgun (WGS) entry which is preliminary data.</text>
</comment>
<reference evidence="5 6" key="1">
    <citation type="submission" date="2013-02" db="EMBL/GenBank/DDBJ databases">
        <title>Whole genome shotgun sequence of Gordonia paraffinivorans NBRC 108238.</title>
        <authorList>
            <person name="Isaki-Nakamura S."/>
            <person name="Hosoyama A."/>
            <person name="Tsuchikane K."/>
            <person name="Ando Y."/>
            <person name="Baba S."/>
            <person name="Ohji S."/>
            <person name="Hamada M."/>
            <person name="Tamura T."/>
            <person name="Yamazoe A."/>
            <person name="Yamazaki S."/>
            <person name="Fujita N."/>
        </authorList>
    </citation>
    <scope>NUCLEOTIDE SEQUENCE [LARGE SCALE GENOMIC DNA]</scope>
    <source>
        <strain evidence="5 6">NBRC 108238</strain>
    </source>
</reference>
<name>A0ABQ0IRQ8_9ACTN</name>
<dbReference type="InterPro" id="IPR025736">
    <property type="entry name" value="PucR_C-HTH_dom"/>
</dbReference>
<dbReference type="Pfam" id="PF13556">
    <property type="entry name" value="HTH_30"/>
    <property type="match status" value="1"/>
</dbReference>
<organism evidence="5 6">
    <name type="scientific">Gordonia paraffinivorans NBRC 108238</name>
    <dbReference type="NCBI Taxonomy" id="1223543"/>
    <lineage>
        <taxon>Bacteria</taxon>
        <taxon>Bacillati</taxon>
        <taxon>Actinomycetota</taxon>
        <taxon>Actinomycetes</taxon>
        <taxon>Mycobacteriales</taxon>
        <taxon>Gordoniaceae</taxon>
        <taxon>Gordonia</taxon>
    </lineage>
</organism>
<feature type="domain" description="PucR C-terminal helix-turn-helix" evidence="2">
    <location>
        <begin position="340"/>
        <end position="396"/>
    </location>
</feature>
<dbReference type="Proteomes" id="UP000035021">
    <property type="component" value="Unassembled WGS sequence"/>
</dbReference>
<feature type="domain" description="RsbT co-antagonist protein RsbRD N-terminal" evidence="3">
    <location>
        <begin position="27"/>
        <end position="167"/>
    </location>
</feature>
<dbReference type="PANTHER" id="PTHR33744:SF1">
    <property type="entry name" value="DNA-BINDING TRANSCRIPTIONAL ACTIVATOR ADER"/>
    <property type="match status" value="1"/>
</dbReference>
<evidence type="ECO:0000313" key="5">
    <source>
        <dbReference type="EMBL" id="GAC86252.1"/>
    </source>
</evidence>
<dbReference type="PANTHER" id="PTHR33744">
    <property type="entry name" value="CARBOHYDRATE DIACID REGULATOR"/>
    <property type="match status" value="1"/>
</dbReference>
<accession>A0ABQ0IRQ8</accession>
<dbReference type="InterPro" id="IPR042070">
    <property type="entry name" value="PucR_C-HTH_sf"/>
</dbReference>
<dbReference type="Pfam" id="PF17853">
    <property type="entry name" value="GGDEF_2"/>
    <property type="match status" value="1"/>
</dbReference>
<feature type="domain" description="CdaR GGDEF-like" evidence="4">
    <location>
        <begin position="188"/>
        <end position="293"/>
    </location>
</feature>
<evidence type="ECO:0000313" key="6">
    <source>
        <dbReference type="Proteomes" id="UP000035021"/>
    </source>
</evidence>
<proteinExistence type="inferred from homology"/>
<dbReference type="Gene3D" id="1.10.10.2840">
    <property type="entry name" value="PucR C-terminal helix-turn-helix domain"/>
    <property type="match status" value="1"/>
</dbReference>